<evidence type="ECO:0000313" key="2">
    <source>
        <dbReference type="Proteomes" id="UP000199527"/>
    </source>
</evidence>
<accession>A0A1G8YHQ9</accession>
<evidence type="ECO:0000313" key="1">
    <source>
        <dbReference type="EMBL" id="SDK02409.1"/>
    </source>
</evidence>
<sequence>MMMKLNSLQGYRVTGIRKVHRFSKNGDFFGLPAEAAQKKRHLKEVANNTLFKEMMMMKPNSLPLYRAVKTAKVQSP</sequence>
<dbReference type="RefSeq" id="WP_090367387.1">
    <property type="nucleotide sequence ID" value="NZ_FNEM01000017.1"/>
</dbReference>
<reference evidence="2" key="1">
    <citation type="submission" date="2016-10" db="EMBL/GenBank/DDBJ databases">
        <authorList>
            <person name="Varghese N."/>
            <person name="Submissions S."/>
        </authorList>
    </citation>
    <scope>NUCLEOTIDE SEQUENCE [LARGE SCALE GENOMIC DNA]</scope>
    <source>
        <strain evidence="2">DSM 23317</strain>
    </source>
</reference>
<dbReference type="Proteomes" id="UP000199527">
    <property type="component" value="Unassembled WGS sequence"/>
</dbReference>
<organism evidence="1 2">
    <name type="scientific">Ferrimonas sediminum</name>
    <dbReference type="NCBI Taxonomy" id="718193"/>
    <lineage>
        <taxon>Bacteria</taxon>
        <taxon>Pseudomonadati</taxon>
        <taxon>Pseudomonadota</taxon>
        <taxon>Gammaproteobacteria</taxon>
        <taxon>Alteromonadales</taxon>
        <taxon>Ferrimonadaceae</taxon>
        <taxon>Ferrimonas</taxon>
    </lineage>
</organism>
<dbReference type="AlphaFoldDB" id="A0A1G8YHQ9"/>
<gene>
    <name evidence="1" type="ORF">SAMN04488540_11782</name>
</gene>
<proteinExistence type="predicted"/>
<keyword evidence="2" id="KW-1185">Reference proteome</keyword>
<protein>
    <submittedName>
        <fullName evidence="1">Uncharacterized protein</fullName>
    </submittedName>
</protein>
<dbReference type="EMBL" id="FNEM01000017">
    <property type="protein sequence ID" value="SDK02409.1"/>
    <property type="molecule type" value="Genomic_DNA"/>
</dbReference>
<name>A0A1G8YHQ9_9GAMM</name>